<protein>
    <submittedName>
        <fullName evidence="1">Uncharacterized protein</fullName>
    </submittedName>
</protein>
<reference evidence="1 2" key="1">
    <citation type="submission" date="2020-08" db="EMBL/GenBank/DDBJ databases">
        <title>Genomic Encyclopedia of Type Strains, Phase III (KMG-III): the genomes of soil and plant-associated and newly described type strains.</title>
        <authorList>
            <person name="Whitman W."/>
        </authorList>
    </citation>
    <scope>NUCLEOTIDE SEQUENCE [LARGE SCALE GENOMIC DNA]</scope>
    <source>
        <strain evidence="1 2">CECT 3146</strain>
    </source>
</reference>
<dbReference type="EMBL" id="JACHJD010000021">
    <property type="protein sequence ID" value="MBB5108867.1"/>
    <property type="molecule type" value="Genomic_DNA"/>
</dbReference>
<evidence type="ECO:0000313" key="2">
    <source>
        <dbReference type="Proteomes" id="UP000549009"/>
    </source>
</evidence>
<gene>
    <name evidence="1" type="ORF">FHS40_007993</name>
</gene>
<accession>A0A7W8EXB0</accession>
<name>A0A7W8EXB0_STRST</name>
<evidence type="ECO:0000313" key="1">
    <source>
        <dbReference type="EMBL" id="MBB5108867.1"/>
    </source>
</evidence>
<proteinExistence type="predicted"/>
<sequence length="109" mass="11837">MSLATATGWAPIEAGWSTTTSTVPCLAWSFADSSRSLGWVLGRRLAKAFFLSRSDGGGMVFALVDVQAEEDVDAAGVDHVQAPPVTLFVRSYHGIELPHPRYGELFRLR</sequence>
<dbReference type="Proteomes" id="UP000549009">
    <property type="component" value="Unassembled WGS sequence"/>
</dbReference>
<keyword evidence="2" id="KW-1185">Reference proteome</keyword>
<dbReference type="AlphaFoldDB" id="A0A7W8EXB0"/>
<comment type="caution">
    <text evidence="1">The sequence shown here is derived from an EMBL/GenBank/DDBJ whole genome shotgun (WGS) entry which is preliminary data.</text>
</comment>
<organism evidence="1 2">
    <name type="scientific">Streptomyces spectabilis</name>
    <dbReference type="NCBI Taxonomy" id="68270"/>
    <lineage>
        <taxon>Bacteria</taxon>
        <taxon>Bacillati</taxon>
        <taxon>Actinomycetota</taxon>
        <taxon>Actinomycetes</taxon>
        <taxon>Kitasatosporales</taxon>
        <taxon>Streptomycetaceae</taxon>
        <taxon>Streptomyces</taxon>
    </lineage>
</organism>